<dbReference type="Proteomes" id="UP001295469">
    <property type="component" value="Chromosome C04"/>
</dbReference>
<evidence type="ECO:0000256" key="1">
    <source>
        <dbReference type="SAM" id="MobiDB-lite"/>
    </source>
</evidence>
<feature type="compositionally biased region" description="Basic and acidic residues" evidence="1">
    <location>
        <begin position="54"/>
        <end position="63"/>
    </location>
</feature>
<organism evidence="2">
    <name type="scientific">Brassica napus</name>
    <name type="common">Rape</name>
    <dbReference type="NCBI Taxonomy" id="3708"/>
    <lineage>
        <taxon>Eukaryota</taxon>
        <taxon>Viridiplantae</taxon>
        <taxon>Streptophyta</taxon>
        <taxon>Embryophyta</taxon>
        <taxon>Tracheophyta</taxon>
        <taxon>Spermatophyta</taxon>
        <taxon>Magnoliopsida</taxon>
        <taxon>eudicotyledons</taxon>
        <taxon>Gunneridae</taxon>
        <taxon>Pentapetalae</taxon>
        <taxon>rosids</taxon>
        <taxon>malvids</taxon>
        <taxon>Brassicales</taxon>
        <taxon>Brassicaceae</taxon>
        <taxon>Brassiceae</taxon>
        <taxon>Brassica</taxon>
    </lineage>
</organism>
<dbReference type="AlphaFoldDB" id="A0A816JD04"/>
<reference evidence="2" key="1">
    <citation type="submission" date="2021-01" db="EMBL/GenBank/DDBJ databases">
        <authorList>
            <consortium name="Genoscope - CEA"/>
            <person name="William W."/>
        </authorList>
    </citation>
    <scope>NUCLEOTIDE SEQUENCE</scope>
</reference>
<gene>
    <name evidence="2" type="ORF">DARMORV10_C04P20770.1</name>
</gene>
<evidence type="ECO:0000313" key="2">
    <source>
        <dbReference type="EMBL" id="CAF1828595.1"/>
    </source>
</evidence>
<feature type="region of interest" description="Disordered" evidence="1">
    <location>
        <begin position="1"/>
        <end position="63"/>
    </location>
</feature>
<name>A0A816JD04_BRANA</name>
<feature type="compositionally biased region" description="Basic and acidic residues" evidence="1">
    <location>
        <begin position="15"/>
        <end position="24"/>
    </location>
</feature>
<proteinExistence type="predicted"/>
<protein>
    <submittedName>
        <fullName evidence="2">(rape) hypothetical protein</fullName>
    </submittedName>
</protein>
<sequence length="63" mass="7103">MKTSLICLTPPEGSTKIRTDEAKSPHITHGSLTARQDGDQPKRLLIPNRRQFKAKRDDKPPQP</sequence>
<accession>A0A816JD04</accession>
<dbReference type="EMBL" id="HG994368">
    <property type="protein sequence ID" value="CAF1828595.1"/>
    <property type="molecule type" value="Genomic_DNA"/>
</dbReference>